<dbReference type="Pfam" id="PF11697">
    <property type="entry name" value="DUF3293"/>
    <property type="match status" value="1"/>
</dbReference>
<organism evidence="1 3">
    <name type="scientific">Plasmodiophora brassicae</name>
    <name type="common">Clubroot disease agent</name>
    <dbReference type="NCBI Taxonomy" id="37360"/>
    <lineage>
        <taxon>Eukaryota</taxon>
        <taxon>Sar</taxon>
        <taxon>Rhizaria</taxon>
        <taxon>Endomyxa</taxon>
        <taxon>Phytomyxea</taxon>
        <taxon>Plasmodiophorida</taxon>
        <taxon>Plasmodiophoridae</taxon>
        <taxon>Plasmodiophora</taxon>
    </lineage>
</organism>
<dbReference type="InterPro" id="IPR021710">
    <property type="entry name" value="DUF3293"/>
</dbReference>
<dbReference type="Proteomes" id="UP000039324">
    <property type="component" value="Unassembled WGS sequence"/>
</dbReference>
<reference evidence="1 3" key="1">
    <citation type="submission" date="2015-02" db="EMBL/GenBank/DDBJ databases">
        <authorList>
            <person name="Chooi Y.-H."/>
        </authorList>
    </citation>
    <scope>NUCLEOTIDE SEQUENCE [LARGE SCALE GENOMIC DNA]</scope>
    <source>
        <strain evidence="1">E3</strain>
    </source>
</reference>
<reference evidence="2 4" key="2">
    <citation type="submission" date="2018-03" db="EMBL/GenBank/DDBJ databases">
        <authorList>
            <person name="Fogelqvist J."/>
        </authorList>
    </citation>
    <scope>NUCLEOTIDE SEQUENCE [LARGE SCALE GENOMIC DNA]</scope>
</reference>
<dbReference type="AlphaFoldDB" id="A0A0G4ILQ9"/>
<evidence type="ECO:0000313" key="3">
    <source>
        <dbReference type="Proteomes" id="UP000039324"/>
    </source>
</evidence>
<keyword evidence="3" id="KW-1185">Reference proteome</keyword>
<geneLocation type="mitochondrion" evidence="2"/>
<name>A0A0G4ILQ9_PLABS</name>
<evidence type="ECO:0000313" key="1">
    <source>
        <dbReference type="EMBL" id="CEO96079.1"/>
    </source>
</evidence>
<evidence type="ECO:0000313" key="4">
    <source>
        <dbReference type="Proteomes" id="UP000290189"/>
    </source>
</evidence>
<protein>
    <submittedName>
        <fullName evidence="1">Uncharacterized protein</fullName>
    </submittedName>
</protein>
<dbReference type="Proteomes" id="UP000290189">
    <property type="component" value="Unassembled WGS sequence"/>
</dbReference>
<dbReference type="EMBL" id="OVEO01000001">
    <property type="protein sequence ID" value="SPQ93375.1"/>
    <property type="molecule type" value="Genomic_DNA"/>
</dbReference>
<keyword evidence="2" id="KW-0496">Mitochondrion</keyword>
<accession>A0A0G4ILQ9</accession>
<sequence length="182" mass="20098">MVAERLAPKMNSFQALWAGAITCWRIPQGPAVFWAPATPATLAVKASAVPDVFQSVKAVFEITGWNPLGVVSDSVSNDERNRKLEAAIRSNDNVVWWCPSSGFDLRSWEEHGFAVAFGDTDLGRSWIVEQARDVQQGGIYEYQVVIGDDQARRVIRKTVPVVFDNVDADVEVVSVPDPRRAP</sequence>
<dbReference type="EMBL" id="CDSF01000046">
    <property type="protein sequence ID" value="CEO96079.1"/>
    <property type="molecule type" value="Genomic_DNA"/>
</dbReference>
<proteinExistence type="predicted"/>
<gene>
    <name evidence="1" type="ORF">PBRA_004769</name>
    <name evidence="2" type="ORF">PLBR_LOCUS590</name>
</gene>
<evidence type="ECO:0000313" key="2">
    <source>
        <dbReference type="EMBL" id="SPQ93375.1"/>
    </source>
</evidence>